<feature type="domain" description="Neutral/alkaline non-lysosomal ceramidase N-terminal" evidence="1">
    <location>
        <begin position="15"/>
        <end position="256"/>
    </location>
</feature>
<keyword evidence="3" id="KW-1185">Reference proteome</keyword>
<evidence type="ECO:0000313" key="3">
    <source>
        <dbReference type="Proteomes" id="UP000639396"/>
    </source>
</evidence>
<dbReference type="Proteomes" id="UP000639396">
    <property type="component" value="Unassembled WGS sequence"/>
</dbReference>
<gene>
    <name evidence="2" type="ORF">IDH45_16310</name>
</gene>
<dbReference type="Pfam" id="PF04734">
    <property type="entry name" value="Ceramidase_alk"/>
    <property type="match status" value="1"/>
</dbReference>
<dbReference type="InterPro" id="IPR031329">
    <property type="entry name" value="NEUT/ALK_ceramidase_N"/>
</dbReference>
<proteinExistence type="predicted"/>
<comment type="caution">
    <text evidence="2">The sequence shown here is derived from an EMBL/GenBank/DDBJ whole genome shotgun (WGS) entry which is preliminary data.</text>
</comment>
<dbReference type="AlphaFoldDB" id="A0A927CBD4"/>
<accession>A0A927CBD4</accession>
<dbReference type="EMBL" id="JACXJA010000020">
    <property type="protein sequence ID" value="MBD2863558.1"/>
    <property type="molecule type" value="Genomic_DNA"/>
</dbReference>
<protein>
    <submittedName>
        <fullName evidence="2">Neutral/alkaline non-lysosomal ceramidase N-terminal domain-containing protein</fullName>
    </submittedName>
</protein>
<dbReference type="RefSeq" id="WP_190929184.1">
    <property type="nucleotide sequence ID" value="NZ_JACXJA010000020.1"/>
</dbReference>
<organism evidence="2 3">
    <name type="scientific">Paenibacillus oceani</name>
    <dbReference type="NCBI Taxonomy" id="2772510"/>
    <lineage>
        <taxon>Bacteria</taxon>
        <taxon>Bacillati</taxon>
        <taxon>Bacillota</taxon>
        <taxon>Bacilli</taxon>
        <taxon>Bacillales</taxon>
        <taxon>Paenibacillaceae</taxon>
        <taxon>Paenibacillus</taxon>
    </lineage>
</organism>
<sequence>MKFAVRKQSMTPPQPVFMAGFGGRAHKSEGLLDELYVKAVLLSEGGKELLLVVFDALGADRGFVLGVKKALGERFGLEEADILLHFTHTHASIHLTGEHPELRRGNYSLAQNQWHDDSAAIDYTEDIKYYRWIRDTVAALVERCYAGLQPGRLKLASGRTRAAISRRRVTEDGVLWAPAPDADIDDELTVLTLTDSEDRVKAVLFNLACHPTAMGPDNYLLSSEFVGRACQRLEDERPGEIAVFLQGAAGDLKPRHSAEGGRFKVCSTAEMQAAGDELASEVRRVLTDGAFAGIEGPFRSELASIDLSAGAPDERKMAQLLSGEAGEFYRRAAERTIKAEQRGVVKTKLPLYVQTWKLSDRVVLVALESEIPTEYSLKLKRGCPDRKLIVLGYSNGVYSYIPTRRILKEGGYEADHPFTIGFKSRFVPETEELIVDEVNRQIKAGSPGRRT</sequence>
<evidence type="ECO:0000313" key="2">
    <source>
        <dbReference type="EMBL" id="MBD2863558.1"/>
    </source>
</evidence>
<evidence type="ECO:0000259" key="1">
    <source>
        <dbReference type="Pfam" id="PF04734"/>
    </source>
</evidence>
<name>A0A927CBD4_9BACL</name>
<reference evidence="2" key="1">
    <citation type="submission" date="2020-09" db="EMBL/GenBank/DDBJ databases">
        <title>A novel bacterium of genus Paenibacillus, isolated from South China Sea.</title>
        <authorList>
            <person name="Huang H."/>
            <person name="Mo K."/>
            <person name="Hu Y."/>
        </authorList>
    </citation>
    <scope>NUCLEOTIDE SEQUENCE</scope>
    <source>
        <strain evidence="2">IB182363</strain>
    </source>
</reference>